<sequence length="235" mass="26117">MMTIVRSIPITENGQLIPEAGMLVLGYMMYPNCERSAHQFTRILAEETVAKALDPQYCPGEIMGIIIDDRLVARLILAGEVAQRVCTNHVKEGSANFNRAAHVVAERNANIKTVCGKPLPTDKDRLKATFRTYRATIHFWAAVHNEYLMEDGNSLTGVDVTEKMCGSPEFLGQFLAVAKQFEEMLAEAKPSHNIWSTSELASTIWDFEKLPTLSALPELPETVAALSSYRSQQKS</sequence>
<proteinExistence type="predicted"/>
<name>A0A9Q2P5C0_9RHOB</name>
<evidence type="ECO:0000313" key="1">
    <source>
        <dbReference type="EMBL" id="MBM2356692.1"/>
    </source>
</evidence>
<gene>
    <name evidence="1" type="ORF">JQX14_19235</name>
</gene>
<comment type="caution">
    <text evidence="1">The sequence shown here is derived from an EMBL/GenBank/DDBJ whole genome shotgun (WGS) entry which is preliminary data.</text>
</comment>
<protein>
    <submittedName>
        <fullName evidence="1">Uncharacterized protein</fullName>
    </submittedName>
</protein>
<dbReference type="RefSeq" id="WP_231035577.1">
    <property type="nucleotide sequence ID" value="NZ_JAJNGX010000018.1"/>
</dbReference>
<reference evidence="1" key="1">
    <citation type="submission" date="2021-01" db="EMBL/GenBank/DDBJ databases">
        <title>Diatom-associated Roseobacters Show Island Model of Population Structure.</title>
        <authorList>
            <person name="Qu L."/>
            <person name="Feng X."/>
            <person name="Chen Y."/>
            <person name="Li L."/>
            <person name="Wang X."/>
            <person name="Hu Z."/>
            <person name="Wang H."/>
            <person name="Luo H."/>
        </authorList>
    </citation>
    <scope>NUCLEOTIDE SEQUENCE</scope>
    <source>
        <strain evidence="1">SM26-45</strain>
    </source>
</reference>
<dbReference type="AlphaFoldDB" id="A0A9Q2P5C0"/>
<accession>A0A9Q2P5C0</accession>
<dbReference type="EMBL" id="JAFBWN010000018">
    <property type="protein sequence ID" value="MBM2356692.1"/>
    <property type="molecule type" value="Genomic_DNA"/>
</dbReference>
<organism evidence="1 2">
    <name type="scientific">Pseudosulfitobacter pseudonitzschiae</name>
    <dbReference type="NCBI Taxonomy" id="1402135"/>
    <lineage>
        <taxon>Bacteria</taxon>
        <taxon>Pseudomonadati</taxon>
        <taxon>Pseudomonadota</taxon>
        <taxon>Alphaproteobacteria</taxon>
        <taxon>Rhodobacterales</taxon>
        <taxon>Roseobacteraceae</taxon>
        <taxon>Pseudosulfitobacter</taxon>
    </lineage>
</organism>
<dbReference type="Proteomes" id="UP000809337">
    <property type="component" value="Unassembled WGS sequence"/>
</dbReference>
<evidence type="ECO:0000313" key="2">
    <source>
        <dbReference type="Proteomes" id="UP000809337"/>
    </source>
</evidence>